<reference evidence="3" key="1">
    <citation type="submission" date="2019-11" db="EMBL/GenBank/DDBJ databases">
        <title>The complete genome sequence of Saccharopolyspora sp. E2A.</title>
        <authorList>
            <person name="Zhang G."/>
        </authorList>
    </citation>
    <scope>NUCLEOTIDE SEQUENCE [LARGE SCALE GENOMIC DNA]</scope>
    <source>
        <strain evidence="3">E2A</strain>
    </source>
</reference>
<evidence type="ECO:0000313" key="3">
    <source>
        <dbReference type="Proteomes" id="UP000371041"/>
    </source>
</evidence>
<protein>
    <submittedName>
        <fullName evidence="2">Nitroreductase family deazaflavin-dependent oxidoreductase</fullName>
    </submittedName>
</protein>
<evidence type="ECO:0000313" key="2">
    <source>
        <dbReference type="EMBL" id="QGK72029.1"/>
    </source>
</evidence>
<dbReference type="Pfam" id="PF04075">
    <property type="entry name" value="F420H2_quin_red"/>
    <property type="match status" value="1"/>
</dbReference>
<evidence type="ECO:0000256" key="1">
    <source>
        <dbReference type="SAM" id="MobiDB-lite"/>
    </source>
</evidence>
<dbReference type="NCBIfam" id="TIGR00026">
    <property type="entry name" value="hi_GC_TIGR00026"/>
    <property type="match status" value="1"/>
</dbReference>
<organism evidence="2 3">
    <name type="scientific">Allosaccharopolyspora coralli</name>
    <dbReference type="NCBI Taxonomy" id="2665642"/>
    <lineage>
        <taxon>Bacteria</taxon>
        <taxon>Bacillati</taxon>
        <taxon>Actinomycetota</taxon>
        <taxon>Actinomycetes</taxon>
        <taxon>Pseudonocardiales</taxon>
        <taxon>Pseudonocardiaceae</taxon>
        <taxon>Allosaccharopolyspora</taxon>
    </lineage>
</organism>
<proteinExistence type="predicted"/>
<name>A0A5Q3QKT8_9PSEU</name>
<dbReference type="EMBL" id="CP045929">
    <property type="protein sequence ID" value="QGK72029.1"/>
    <property type="molecule type" value="Genomic_DNA"/>
</dbReference>
<dbReference type="Proteomes" id="UP000371041">
    <property type="component" value="Chromosome"/>
</dbReference>
<dbReference type="InterPro" id="IPR004378">
    <property type="entry name" value="F420H2_quin_Rdtase"/>
</dbReference>
<gene>
    <name evidence="2" type="ORF">GIY23_04090</name>
</gene>
<keyword evidence="3" id="KW-1185">Reference proteome</keyword>
<feature type="region of interest" description="Disordered" evidence="1">
    <location>
        <begin position="1"/>
        <end position="21"/>
    </location>
</feature>
<dbReference type="AlphaFoldDB" id="A0A5Q3QKT8"/>
<dbReference type="GO" id="GO:0016491">
    <property type="term" value="F:oxidoreductase activity"/>
    <property type="evidence" value="ECO:0007669"/>
    <property type="project" value="InterPro"/>
</dbReference>
<dbReference type="Gene3D" id="2.30.110.10">
    <property type="entry name" value="Electron Transport, Fmn-binding Protein, Chain A"/>
    <property type="match status" value="1"/>
</dbReference>
<sequence>MKVIGGHGGTPRHDTDSGNTDVSLPSELAALALRTRSLARSPITLYRSGFGRLLGSRMMMLEHTGRRSGQQRFVCLEVVERPAPNRLVIVSGFGERSQWFRNLQAHPACFVSTGGRDRVPATARMLSEDESAAALRRYQQAHPRAWKHLRGAIESTVGVPVNQLPMVELRLQE</sequence>
<dbReference type="InterPro" id="IPR012349">
    <property type="entry name" value="Split_barrel_FMN-bd"/>
</dbReference>
<accession>A0A5Q3QKT8</accession>
<dbReference type="KEGG" id="sace:GIY23_04090"/>